<comment type="caution">
    <text evidence="2">The sequence shown here is derived from an EMBL/GenBank/DDBJ whole genome shotgun (WGS) entry which is preliminary data.</text>
</comment>
<dbReference type="EMBL" id="JANUGP010000004">
    <property type="protein sequence ID" value="MCS0601089.1"/>
    <property type="molecule type" value="Genomic_DNA"/>
</dbReference>
<sequence>MTDHARRYDTPVKNLLLPVLPNALKPYAKAIIATIGALAYIAVYFFGPDQPALAIVVPVLTTLGVYVQPNGTRPTRDEVFGSVSDAVDEYREAHDRG</sequence>
<dbReference type="Proteomes" id="UP001205612">
    <property type="component" value="Unassembled WGS sequence"/>
</dbReference>
<evidence type="ECO:0008006" key="4">
    <source>
        <dbReference type="Google" id="ProtNLM"/>
    </source>
</evidence>
<gene>
    <name evidence="2" type="ORF">NX794_07570</name>
</gene>
<feature type="transmembrane region" description="Helical" evidence="1">
    <location>
        <begin position="27"/>
        <end position="46"/>
    </location>
</feature>
<keyword evidence="1" id="KW-0472">Membrane</keyword>
<keyword evidence="1" id="KW-0812">Transmembrane</keyword>
<evidence type="ECO:0000256" key="1">
    <source>
        <dbReference type="SAM" id="Phobius"/>
    </source>
</evidence>
<accession>A0ABT2AXW5</accession>
<protein>
    <recommendedName>
        <fullName evidence="4">Holin</fullName>
    </recommendedName>
</protein>
<evidence type="ECO:0000313" key="3">
    <source>
        <dbReference type="Proteomes" id="UP001205612"/>
    </source>
</evidence>
<dbReference type="InterPro" id="IPR055862">
    <property type="entry name" value="DUF7439"/>
</dbReference>
<dbReference type="Pfam" id="PF24220">
    <property type="entry name" value="DUF7439"/>
    <property type="match status" value="1"/>
</dbReference>
<keyword evidence="1" id="KW-1133">Transmembrane helix</keyword>
<evidence type="ECO:0000313" key="2">
    <source>
        <dbReference type="EMBL" id="MCS0601089.1"/>
    </source>
</evidence>
<keyword evidence="3" id="KW-1185">Reference proteome</keyword>
<dbReference type="RefSeq" id="WP_258777457.1">
    <property type="nucleotide sequence ID" value="NZ_JANUGP010000004.1"/>
</dbReference>
<reference evidence="2 3" key="1">
    <citation type="submission" date="2022-08" db="EMBL/GenBank/DDBJ databases">
        <authorList>
            <person name="Somphong A."/>
            <person name="Phongsopitanun W."/>
        </authorList>
    </citation>
    <scope>NUCLEOTIDE SEQUENCE [LARGE SCALE GENOMIC DNA]</scope>
    <source>
        <strain evidence="2 3">LP11</strain>
    </source>
</reference>
<name>A0ABT2AXW5_9ACTN</name>
<organism evidence="2 3">
    <name type="scientific">Streptomyces pyxinicus</name>
    <dbReference type="NCBI Taxonomy" id="2970331"/>
    <lineage>
        <taxon>Bacteria</taxon>
        <taxon>Bacillati</taxon>
        <taxon>Actinomycetota</taxon>
        <taxon>Actinomycetes</taxon>
        <taxon>Kitasatosporales</taxon>
        <taxon>Streptomycetaceae</taxon>
        <taxon>Streptomyces</taxon>
    </lineage>
</organism>
<proteinExistence type="predicted"/>
<feature type="transmembrane region" description="Helical" evidence="1">
    <location>
        <begin position="52"/>
        <end position="68"/>
    </location>
</feature>